<accession>A0AA95EUP2</accession>
<reference evidence="1" key="1">
    <citation type="submission" date="2023-03" db="EMBL/GenBank/DDBJ databases">
        <title>Andean soil-derived lignocellulolytic bacterial consortium as a source of novel taxa and putative plastic-active enzymes.</title>
        <authorList>
            <person name="Diaz-Garcia L."/>
            <person name="Chuvochina M."/>
            <person name="Feuerriegel G."/>
            <person name="Bunk B."/>
            <person name="Sproer C."/>
            <person name="Streit W.R."/>
            <person name="Rodriguez L.M."/>
            <person name="Overmann J."/>
            <person name="Jimenez D.J."/>
        </authorList>
    </citation>
    <scope>NUCLEOTIDE SEQUENCE</scope>
    <source>
        <strain evidence="1">MAG 2441</strain>
    </source>
</reference>
<sequence>MAFLQCQFYSNSLEIMTSVNVILPEKIEGPLPTLYLLHGLSDDHTVWGRRTSIERYAAEYQLAVVMPAVNRSFYTDMAYGAKYWTFISEELPERVRSMFPLSPEREYNFAAGLSMGGYGAMKLGLSHPDRYAAVASMSGAVDSTRLTRDEFVNDMTYMFGTADQLKNSSNDLFALANQVSTKGVVPLLYQCCGTEDFLYEDNIRFRDHLTQLGLALTYEEEPGEHEWGYWDWKIQRVLSWLPIPNRK</sequence>
<keyword evidence="1" id="KW-0378">Hydrolase</keyword>
<evidence type="ECO:0000313" key="2">
    <source>
        <dbReference type="Proteomes" id="UP001178662"/>
    </source>
</evidence>
<dbReference type="EMBL" id="CP119317">
    <property type="protein sequence ID" value="WEK53246.1"/>
    <property type="molecule type" value="Genomic_DNA"/>
</dbReference>
<dbReference type="PANTHER" id="PTHR48098">
    <property type="entry name" value="ENTEROCHELIN ESTERASE-RELATED"/>
    <property type="match status" value="1"/>
</dbReference>
<protein>
    <submittedName>
        <fullName evidence="1">Alpha/beta hydrolase family protein</fullName>
    </submittedName>
</protein>
<evidence type="ECO:0000313" key="1">
    <source>
        <dbReference type="EMBL" id="WEK53246.1"/>
    </source>
</evidence>
<dbReference type="InterPro" id="IPR029058">
    <property type="entry name" value="AB_hydrolase_fold"/>
</dbReference>
<name>A0AA95EUP2_9BACL</name>
<dbReference type="PANTHER" id="PTHR48098:SF1">
    <property type="entry name" value="DIACYLGLYCEROL ACYLTRANSFERASE_MYCOLYLTRANSFERASE AG85A"/>
    <property type="match status" value="1"/>
</dbReference>
<organism evidence="1 2">
    <name type="scientific">Candidatus Cohnella colombiensis</name>
    <dbReference type="NCBI Taxonomy" id="3121368"/>
    <lineage>
        <taxon>Bacteria</taxon>
        <taxon>Bacillati</taxon>
        <taxon>Bacillota</taxon>
        <taxon>Bacilli</taxon>
        <taxon>Bacillales</taxon>
        <taxon>Paenibacillaceae</taxon>
        <taxon>Cohnella</taxon>
    </lineage>
</organism>
<dbReference type="Proteomes" id="UP001178662">
    <property type="component" value="Chromosome"/>
</dbReference>
<dbReference type="Pfam" id="PF00756">
    <property type="entry name" value="Esterase"/>
    <property type="match status" value="1"/>
</dbReference>
<dbReference type="InterPro" id="IPR050583">
    <property type="entry name" value="Mycobacterial_A85_antigen"/>
</dbReference>
<proteinExistence type="predicted"/>
<dbReference type="Gene3D" id="3.40.50.1820">
    <property type="entry name" value="alpha/beta hydrolase"/>
    <property type="match status" value="1"/>
</dbReference>
<dbReference type="GO" id="GO:0016747">
    <property type="term" value="F:acyltransferase activity, transferring groups other than amino-acyl groups"/>
    <property type="evidence" value="ECO:0007669"/>
    <property type="project" value="TreeGrafter"/>
</dbReference>
<gene>
    <name evidence="1" type="ORF">P0Y55_11665</name>
</gene>
<dbReference type="SUPFAM" id="SSF53474">
    <property type="entry name" value="alpha/beta-Hydrolases"/>
    <property type="match status" value="1"/>
</dbReference>
<keyword evidence="2" id="KW-1185">Reference proteome</keyword>
<dbReference type="GO" id="GO:0016787">
    <property type="term" value="F:hydrolase activity"/>
    <property type="evidence" value="ECO:0007669"/>
    <property type="project" value="UniProtKB-KW"/>
</dbReference>
<dbReference type="InterPro" id="IPR000801">
    <property type="entry name" value="Esterase-like"/>
</dbReference>
<dbReference type="AlphaFoldDB" id="A0AA95EUP2"/>